<evidence type="ECO:0000313" key="8">
    <source>
        <dbReference type="Proteomes" id="UP000001949"/>
    </source>
</evidence>
<dbReference type="GeneID" id="3499720"/>
<evidence type="ECO:0000256" key="4">
    <source>
        <dbReference type="ARBA" id="ARBA00022917"/>
    </source>
</evidence>
<evidence type="ECO:0000256" key="2">
    <source>
        <dbReference type="ARBA" id="ARBA00022540"/>
    </source>
</evidence>
<dbReference type="GO" id="GO:0033290">
    <property type="term" value="C:eukaryotic 48S preinitiation complex"/>
    <property type="evidence" value="ECO:0007669"/>
    <property type="project" value="UniProtKB-UniRule"/>
</dbReference>
<dbReference type="PANTHER" id="PTHR12399:SF0">
    <property type="entry name" value="EUKARYOTIC TRANSLATION INITIATION FACTOR 3 SUBUNIT D"/>
    <property type="match status" value="1"/>
</dbReference>
<dbReference type="InterPro" id="IPR007783">
    <property type="entry name" value="eIF3d"/>
</dbReference>
<sequence>MSNLNIVANFNSNGWGPDEEDDQTINTCLHTINKFPFDPKLKLDKQIHICDFTFSTYQRNAREGNRLNRVNSTSMDEELQFQTVDSRTIVKIKPTTHYKKKTPIKQTTQAFNQKVMEEEQLQFSKQKQYPDLRRQKYIAKNRSLRLPTRYHPLNEWSIEPTPAWNVVAEIPFNILLKQEMDSSQVTVEDLFWRGKLGIYDRKMDQITPKNEVYLLHLSNSYDYYWTSTHDDDCIADVLLETYKTSPSKPLESEYQNGVEGEDEFDSGDKKQAGNMPLQGDSASYDQAMKVERDLLRYDKIVLAATDQILSVLMTAGRSKHSWHLNVTKIENQIIIDKANGSIIDMLTVNETAPDPPQPDCEIKINRPSSLRYEAVKVNQNLRQQVLLQDEYSETFLDPPFVEESDNPATIAYRYRKFTLPGTPNATNFEKLPILVITRCEVHAKLQGTDTYTYVCALNECPNKNNKSWRSQIETQKGALLANEIRNNTTKLQRFVACANMAGCGVFKLAYVTRRSPNDAENHSIIGIHTHTTQNLALQMGFSLDNAWGSIKAIVHLVMRRPDGQYVLLKDPMKPIIRLYSVSEEEEVNSAQPQESK</sequence>
<protein>
    <recommendedName>
        <fullName evidence="5">Eukaryotic translation initiation factor 3 subunit D</fullName>
        <shortName evidence="5">eIF3d</shortName>
    </recommendedName>
    <alternativeName>
        <fullName evidence="5">Eukaryotic translation initiation factor 3 subunit 7</fullName>
    </alternativeName>
</protein>
<comment type="similarity">
    <text evidence="5">Belongs to the eIF-3 subunit D family.</text>
</comment>
<dbReference type="Pfam" id="PF05091">
    <property type="entry name" value="eIF-3_zeta"/>
    <property type="match status" value="1"/>
</dbReference>
<dbReference type="Proteomes" id="UP000001949">
    <property type="component" value="Unassembled WGS sequence"/>
</dbReference>
<evidence type="ECO:0000256" key="6">
    <source>
        <dbReference type="SAM" id="MobiDB-lite"/>
    </source>
</evidence>
<comment type="caution">
    <text evidence="7">The sequence shown here is derived from an EMBL/GenBank/DDBJ whole genome shotgun (WGS) entry which is preliminary data.</text>
</comment>
<comment type="function">
    <text evidence="5">mRNA cap-binding component of the eukaryotic translation initiation factor 3 (eIF-3) complex, which is involved in protein synthesis of a specialized repertoire of mRNAs and, together with other initiation factors, stimulates binding of mRNA and methionyl-tRNAi to the 40S ribosome. The eIF-3 complex specifically targets and initiates translation of a subset of mRNAs involved in cell proliferation. In the eIF-3 complex, eif3d specifically recognizes and binds the 7-methylguanosine cap of a subset of mRNAs.</text>
</comment>
<keyword evidence="4 5" id="KW-0648">Protein biosynthesis</keyword>
<dbReference type="EMBL" id="AAGK01000006">
    <property type="protein sequence ID" value="EAN30628.1"/>
    <property type="molecule type" value="Genomic_DNA"/>
</dbReference>
<reference evidence="7 8" key="1">
    <citation type="journal article" date="2005" name="Science">
        <title>Genome sequence of Theileria parva, a bovine pathogen that transforms lymphocytes.</title>
        <authorList>
            <person name="Gardner M.J."/>
            <person name="Bishop R."/>
            <person name="Shah T."/>
            <person name="de Villiers E.P."/>
            <person name="Carlton J.M."/>
            <person name="Hall N."/>
            <person name="Ren Q."/>
            <person name="Paulsen I.T."/>
            <person name="Pain A."/>
            <person name="Berriman M."/>
            <person name="Wilson R.J.M."/>
            <person name="Sato S."/>
            <person name="Ralph S.A."/>
            <person name="Mann D.J."/>
            <person name="Xiong Z."/>
            <person name="Shallom S.J."/>
            <person name="Weidman J."/>
            <person name="Jiang L."/>
            <person name="Lynn J."/>
            <person name="Weaver B."/>
            <person name="Shoaibi A."/>
            <person name="Domingo A.R."/>
            <person name="Wasawo D."/>
            <person name="Crabtree J."/>
            <person name="Wortman J.R."/>
            <person name="Haas B."/>
            <person name="Angiuoli S.V."/>
            <person name="Creasy T.H."/>
            <person name="Lu C."/>
            <person name="Suh B."/>
            <person name="Silva J.C."/>
            <person name="Utterback T.R."/>
            <person name="Feldblyum T.V."/>
            <person name="Pertea M."/>
            <person name="Allen J."/>
            <person name="Nierman W.C."/>
            <person name="Taracha E.L.N."/>
            <person name="Salzberg S.L."/>
            <person name="White O.R."/>
            <person name="Fitzhugh H.A."/>
            <person name="Morzaria S."/>
            <person name="Venter J.C."/>
            <person name="Fraser C.M."/>
            <person name="Nene V."/>
        </authorList>
    </citation>
    <scope>NUCLEOTIDE SEQUENCE [LARGE SCALE GENOMIC DNA]</scope>
    <source>
        <strain evidence="7 8">Muguga</strain>
    </source>
</reference>
<name>Q4MYQ4_THEPA</name>
<dbReference type="PANTHER" id="PTHR12399">
    <property type="entry name" value="EUKARYOTIC TRANSLATION INITIATION FACTOR 3 SUBUNIT 7"/>
    <property type="match status" value="1"/>
</dbReference>
<dbReference type="STRING" id="5875.Q4MYQ4"/>
<dbReference type="GO" id="GO:0098808">
    <property type="term" value="F:mRNA cap binding"/>
    <property type="evidence" value="ECO:0007669"/>
    <property type="project" value="UniProtKB-UniRule"/>
</dbReference>
<accession>Q4MYQ4</accession>
<dbReference type="OMA" id="FMDKRDN"/>
<dbReference type="GO" id="GO:0002191">
    <property type="term" value="P:cap-dependent translational initiation"/>
    <property type="evidence" value="ECO:0007669"/>
    <property type="project" value="UniProtKB-UniRule"/>
</dbReference>
<feature type="region of interest" description="RNA gate" evidence="5">
    <location>
        <begin position="342"/>
        <end position="356"/>
    </location>
</feature>
<dbReference type="GO" id="GO:0001732">
    <property type="term" value="P:formation of cytoplasmic translation initiation complex"/>
    <property type="evidence" value="ECO:0007669"/>
    <property type="project" value="UniProtKB-UniRule"/>
</dbReference>
<feature type="region of interest" description="Disordered" evidence="6">
    <location>
        <begin position="248"/>
        <end position="280"/>
    </location>
</feature>
<gene>
    <name evidence="7" type="ordered locus">TP03_0787</name>
</gene>
<evidence type="ECO:0000256" key="1">
    <source>
        <dbReference type="ARBA" id="ARBA00022490"/>
    </source>
</evidence>
<dbReference type="GO" id="GO:0016282">
    <property type="term" value="C:eukaryotic 43S preinitiation complex"/>
    <property type="evidence" value="ECO:0007669"/>
    <property type="project" value="UniProtKB-UniRule"/>
</dbReference>
<comment type="subcellular location">
    <subcellularLocation>
        <location evidence="5">Cytoplasm</location>
    </subcellularLocation>
</comment>
<dbReference type="FunCoup" id="Q4MYQ4">
    <property type="interactions" value="549"/>
</dbReference>
<keyword evidence="3" id="KW-0694">RNA-binding</keyword>
<evidence type="ECO:0000256" key="5">
    <source>
        <dbReference type="HAMAP-Rule" id="MF_03003"/>
    </source>
</evidence>
<comment type="domain">
    <text evidence="5">The RNA gate region regulates mRNA cap recognition to prevent promiscuous mRNA-binding before assembly of eif3d into the full eukaryotic translation initiation factor 3 (eIF-3) complex.</text>
</comment>
<dbReference type="KEGG" id="tpv:TP03_0787"/>
<evidence type="ECO:0000313" key="7">
    <source>
        <dbReference type="EMBL" id="EAN30628.1"/>
    </source>
</evidence>
<dbReference type="GO" id="GO:0005852">
    <property type="term" value="C:eukaryotic translation initiation factor 3 complex"/>
    <property type="evidence" value="ECO:0007669"/>
    <property type="project" value="UniProtKB-UniRule"/>
</dbReference>
<dbReference type="PIRSF" id="PIRSF016281">
    <property type="entry name" value="EIF-3_zeta"/>
    <property type="match status" value="1"/>
</dbReference>
<dbReference type="InParanoid" id="Q4MYQ4"/>
<keyword evidence="1 5" id="KW-0963">Cytoplasm</keyword>
<dbReference type="VEuPathDB" id="PiroplasmaDB:TpMuguga_03g00787"/>
<dbReference type="eggNOG" id="KOG2479">
    <property type="taxonomic scope" value="Eukaryota"/>
</dbReference>
<dbReference type="AlphaFoldDB" id="Q4MYQ4"/>
<evidence type="ECO:0000256" key="3">
    <source>
        <dbReference type="ARBA" id="ARBA00022884"/>
    </source>
</evidence>
<keyword evidence="2 5" id="KW-0396">Initiation factor</keyword>
<comment type="subunit">
    <text evidence="5">Component of the eukaryotic translation initiation factor 3 (eIF-3) complex.</text>
</comment>
<proteinExistence type="inferred from homology"/>
<dbReference type="GO" id="GO:0003743">
    <property type="term" value="F:translation initiation factor activity"/>
    <property type="evidence" value="ECO:0007669"/>
    <property type="project" value="UniProtKB-UniRule"/>
</dbReference>
<keyword evidence="8" id="KW-1185">Reference proteome</keyword>
<organism evidence="7 8">
    <name type="scientific">Theileria parva</name>
    <name type="common">East coast fever infection agent</name>
    <dbReference type="NCBI Taxonomy" id="5875"/>
    <lineage>
        <taxon>Eukaryota</taxon>
        <taxon>Sar</taxon>
        <taxon>Alveolata</taxon>
        <taxon>Apicomplexa</taxon>
        <taxon>Aconoidasida</taxon>
        <taxon>Piroplasmida</taxon>
        <taxon>Theileriidae</taxon>
        <taxon>Theileria</taxon>
    </lineage>
</organism>
<dbReference type="HAMAP" id="MF_03003">
    <property type="entry name" value="eIF3d"/>
    <property type="match status" value="1"/>
</dbReference>